<evidence type="ECO:0000313" key="3">
    <source>
        <dbReference type="EMBL" id="MDA0184953.1"/>
    </source>
</evidence>
<dbReference type="RefSeq" id="WP_270029420.1">
    <property type="nucleotide sequence ID" value="NZ_JAPDDP010000092.1"/>
</dbReference>
<dbReference type="CDD" id="cd00060">
    <property type="entry name" value="FHA"/>
    <property type="match status" value="1"/>
</dbReference>
<comment type="caution">
    <text evidence="3">The sequence shown here is derived from an EMBL/GenBank/DDBJ whole genome shotgun (WGS) entry which is preliminary data.</text>
</comment>
<dbReference type="InterPro" id="IPR008984">
    <property type="entry name" value="SMAD_FHA_dom_sf"/>
</dbReference>
<dbReference type="SUPFAM" id="SSF49879">
    <property type="entry name" value="SMAD/FHA domain"/>
    <property type="match status" value="1"/>
</dbReference>
<keyword evidence="4" id="KW-1185">Reference proteome</keyword>
<dbReference type="Pfam" id="PF00498">
    <property type="entry name" value="FHA"/>
    <property type="match status" value="1"/>
</dbReference>
<protein>
    <submittedName>
        <fullName evidence="3">FHA domain-containing protein</fullName>
    </submittedName>
</protein>
<gene>
    <name evidence="3" type="ORF">OJ997_31910</name>
</gene>
<dbReference type="InterPro" id="IPR000253">
    <property type="entry name" value="FHA_dom"/>
</dbReference>
<keyword evidence="1" id="KW-0597">Phosphoprotein</keyword>
<sequence>MKDPRFDDDTQYTGTLPGTEMLRVSARPDPPAWLQEARAGLGGPGRYLAFEQDERIVVIPVTREWTRIGRSLAADIRFDDATVSRRHALVASEEGGVRVLDDRSLNGIQVNGRRVEWSPLADGDEILVGRHALYFMDTAAVPSSAEPAALTE</sequence>
<evidence type="ECO:0000313" key="4">
    <source>
        <dbReference type="Proteomes" id="UP001147653"/>
    </source>
</evidence>
<dbReference type="AlphaFoldDB" id="A0A9X3SBS2"/>
<feature type="domain" description="FHA" evidence="2">
    <location>
        <begin position="66"/>
        <end position="115"/>
    </location>
</feature>
<reference evidence="3" key="1">
    <citation type="submission" date="2022-10" db="EMBL/GenBank/DDBJ databases">
        <title>The WGS of Solirubrobacter phytolaccae KCTC 29190.</title>
        <authorList>
            <person name="Jiang Z."/>
        </authorList>
    </citation>
    <scope>NUCLEOTIDE SEQUENCE</scope>
    <source>
        <strain evidence="3">KCTC 29190</strain>
    </source>
</reference>
<accession>A0A9X3SBS2</accession>
<dbReference type="SMART" id="SM00240">
    <property type="entry name" value="FHA"/>
    <property type="match status" value="1"/>
</dbReference>
<dbReference type="EMBL" id="JAPDDP010000092">
    <property type="protein sequence ID" value="MDA0184953.1"/>
    <property type="molecule type" value="Genomic_DNA"/>
</dbReference>
<dbReference type="PROSITE" id="PS50006">
    <property type="entry name" value="FHA_DOMAIN"/>
    <property type="match status" value="1"/>
</dbReference>
<dbReference type="Proteomes" id="UP001147653">
    <property type="component" value="Unassembled WGS sequence"/>
</dbReference>
<proteinExistence type="predicted"/>
<organism evidence="3 4">
    <name type="scientific">Solirubrobacter phytolaccae</name>
    <dbReference type="NCBI Taxonomy" id="1404360"/>
    <lineage>
        <taxon>Bacteria</taxon>
        <taxon>Bacillati</taxon>
        <taxon>Actinomycetota</taxon>
        <taxon>Thermoleophilia</taxon>
        <taxon>Solirubrobacterales</taxon>
        <taxon>Solirubrobacteraceae</taxon>
        <taxon>Solirubrobacter</taxon>
    </lineage>
</organism>
<evidence type="ECO:0000259" key="2">
    <source>
        <dbReference type="PROSITE" id="PS50006"/>
    </source>
</evidence>
<dbReference type="Gene3D" id="2.60.200.20">
    <property type="match status" value="1"/>
</dbReference>
<name>A0A9X3SBS2_9ACTN</name>
<evidence type="ECO:0000256" key="1">
    <source>
        <dbReference type="ARBA" id="ARBA00022553"/>
    </source>
</evidence>